<gene>
    <name evidence="1" type="ORF">HKX69_05670</name>
</gene>
<accession>A0A6M4PDL4</accession>
<evidence type="ECO:0000313" key="2">
    <source>
        <dbReference type="Proteomes" id="UP000502641"/>
    </source>
</evidence>
<dbReference type="Proteomes" id="UP000502641">
    <property type="component" value="Chromosome"/>
</dbReference>
<name>A0A6M4PDL4_9ACTN</name>
<evidence type="ECO:0000313" key="1">
    <source>
        <dbReference type="EMBL" id="QJS09071.1"/>
    </source>
</evidence>
<evidence type="ECO:0008006" key="3">
    <source>
        <dbReference type="Google" id="ProtNLM"/>
    </source>
</evidence>
<dbReference type="AlphaFoldDB" id="A0A6M4PDL4"/>
<sequence>MKIKEESDGWDSPTWDWEVRSGGEVIASGVSGLRFMAVKAAKRAIRLHAKGKVDTAGSEFTIWK</sequence>
<keyword evidence="2" id="KW-1185">Reference proteome</keyword>
<dbReference type="KEGG" id="sarg:HKX69_05670"/>
<dbReference type="EMBL" id="CP053189">
    <property type="protein sequence ID" value="QJS09071.1"/>
    <property type="molecule type" value="Genomic_DNA"/>
</dbReference>
<proteinExistence type="predicted"/>
<reference evidence="1 2" key="1">
    <citation type="submission" date="2020-05" db="EMBL/GenBank/DDBJ databases">
        <authorList>
            <person name="Li K."/>
        </authorList>
    </citation>
    <scope>NUCLEOTIDE SEQUENCE [LARGE SCALE GENOMIC DNA]</scope>
    <source>
        <strain evidence="2">jing01</strain>
    </source>
</reference>
<organism evidence="1 2">
    <name type="scientific">Streptomyces argyrophylli</name>
    <dbReference type="NCBI Taxonomy" id="2726118"/>
    <lineage>
        <taxon>Bacteria</taxon>
        <taxon>Bacillati</taxon>
        <taxon>Actinomycetota</taxon>
        <taxon>Actinomycetes</taxon>
        <taxon>Kitasatosporales</taxon>
        <taxon>Streptomycetaceae</taxon>
        <taxon>Streptomyces</taxon>
    </lineage>
</organism>
<protein>
    <recommendedName>
        <fullName evidence="3">DUF1508 domain-containing protein</fullName>
    </recommendedName>
</protein>
<dbReference type="RefSeq" id="WP_171151200.1">
    <property type="nucleotide sequence ID" value="NZ_CP053189.1"/>
</dbReference>